<accession>A0ABS5EMZ1</accession>
<dbReference type="SUPFAM" id="SSF53955">
    <property type="entry name" value="Lysozyme-like"/>
    <property type="match status" value="1"/>
</dbReference>
<comment type="similarity">
    <text evidence="1">Belongs to the virb1 family.</text>
</comment>
<evidence type="ECO:0000256" key="3">
    <source>
        <dbReference type="SAM" id="SignalP"/>
    </source>
</evidence>
<feature type="domain" description="Transglycosylase SLT" evidence="4">
    <location>
        <begin position="153"/>
        <end position="210"/>
    </location>
</feature>
<proteinExistence type="inferred from homology"/>
<feature type="signal peptide" evidence="3">
    <location>
        <begin position="1"/>
        <end position="23"/>
    </location>
</feature>
<feature type="region of interest" description="Disordered" evidence="2">
    <location>
        <begin position="27"/>
        <end position="74"/>
    </location>
</feature>
<evidence type="ECO:0000313" key="6">
    <source>
        <dbReference type="Proteomes" id="UP000698752"/>
    </source>
</evidence>
<feature type="compositionally biased region" description="Low complexity" evidence="2">
    <location>
        <begin position="44"/>
        <end position="72"/>
    </location>
</feature>
<evidence type="ECO:0000313" key="5">
    <source>
        <dbReference type="EMBL" id="MBR0652325.1"/>
    </source>
</evidence>
<feature type="compositionally biased region" description="Polar residues" evidence="2">
    <location>
        <begin position="27"/>
        <end position="36"/>
    </location>
</feature>
<evidence type="ECO:0000256" key="2">
    <source>
        <dbReference type="SAM" id="MobiDB-lite"/>
    </source>
</evidence>
<gene>
    <name evidence="5" type="ORF">GXW78_21895</name>
</gene>
<name>A0ABS5EMZ1_9PROT</name>
<comment type="caution">
    <text evidence="5">The sequence shown here is derived from an EMBL/GenBank/DDBJ whole genome shotgun (WGS) entry which is preliminary data.</text>
</comment>
<evidence type="ECO:0000256" key="1">
    <source>
        <dbReference type="ARBA" id="ARBA00009387"/>
    </source>
</evidence>
<reference evidence="6" key="1">
    <citation type="journal article" date="2021" name="Syst. Appl. Microbiol.">
        <title>Roseomonas hellenica sp. nov., isolated from roots of wild-growing Alkanna tinctoria.</title>
        <authorList>
            <person name="Rat A."/>
            <person name="Naranjo H.D."/>
            <person name="Lebbe L."/>
            <person name="Cnockaert M."/>
            <person name="Krigas N."/>
            <person name="Grigoriadou K."/>
            <person name="Maloupa E."/>
            <person name="Willems A."/>
        </authorList>
    </citation>
    <scope>NUCLEOTIDE SEQUENCE [LARGE SCALE GENOMIC DNA]</scope>
    <source>
        <strain evidence="6">LMG 31159</strain>
    </source>
</reference>
<protein>
    <submittedName>
        <fullName evidence="5">Lytic transglycosylase domain-containing protein</fullName>
    </submittedName>
</protein>
<keyword evidence="3" id="KW-0732">Signal</keyword>
<dbReference type="InterPro" id="IPR008258">
    <property type="entry name" value="Transglycosylase_SLT_dom_1"/>
</dbReference>
<evidence type="ECO:0000259" key="4">
    <source>
        <dbReference type="Pfam" id="PF01464"/>
    </source>
</evidence>
<dbReference type="CDD" id="cd13400">
    <property type="entry name" value="LT_IagB-like"/>
    <property type="match status" value="1"/>
</dbReference>
<organism evidence="5 6">
    <name type="scientific">Neoroseomonas terrae</name>
    <dbReference type="NCBI Taxonomy" id="424799"/>
    <lineage>
        <taxon>Bacteria</taxon>
        <taxon>Pseudomonadati</taxon>
        <taxon>Pseudomonadota</taxon>
        <taxon>Alphaproteobacteria</taxon>
        <taxon>Acetobacterales</taxon>
        <taxon>Acetobacteraceae</taxon>
        <taxon>Neoroseomonas</taxon>
    </lineage>
</organism>
<dbReference type="InterPro" id="IPR023346">
    <property type="entry name" value="Lysozyme-like_dom_sf"/>
</dbReference>
<dbReference type="EMBL" id="JAAEDI010000027">
    <property type="protein sequence ID" value="MBR0652325.1"/>
    <property type="molecule type" value="Genomic_DNA"/>
</dbReference>
<dbReference type="Proteomes" id="UP000698752">
    <property type="component" value="Unassembled WGS sequence"/>
</dbReference>
<feature type="chain" id="PRO_5045757138" evidence="3">
    <location>
        <begin position="24"/>
        <end position="307"/>
    </location>
</feature>
<sequence length="307" mass="31775">MQKPGPRASRLLGLILPFAAVCAALSSTPSRANTDQRGSEARRPAAARPAAQPRQQTAARRATTTPAPAPAAVVASNDPWDACGRAIAAADQGSGLPAGLLAAIARVETGRRSPGGGVQSWPWSFNAAGEGRYMASRAEAVAEVQARIAAGTRSIDIGCMQINLLHHPDAFPSVDAGFDPETNVRYAVRFLKSLFARTGDWATATGQYHSSTPERATIYHMRVTAALTGRGFSPGPAPGVIPLPGPAMAGLCASGRGAVLLVGSQAPSLRPVVAVPSVELRLRGRQAAAPVRPRVMCLRTSSRATPG</sequence>
<dbReference type="Gene3D" id="1.10.530.10">
    <property type="match status" value="1"/>
</dbReference>
<dbReference type="Pfam" id="PF01464">
    <property type="entry name" value="SLT"/>
    <property type="match status" value="1"/>
</dbReference>
<keyword evidence="6" id="KW-1185">Reference proteome</keyword>
<dbReference type="RefSeq" id="WP_211871042.1">
    <property type="nucleotide sequence ID" value="NZ_JAAEDI010000027.1"/>
</dbReference>